<evidence type="ECO:0000313" key="4">
    <source>
        <dbReference type="Proteomes" id="UP001629462"/>
    </source>
</evidence>
<gene>
    <name evidence="3" type="ORF">PQR08_23410</name>
</gene>
<feature type="domain" description="Rhodanese" evidence="2">
    <location>
        <begin position="160"/>
        <end position="251"/>
    </location>
</feature>
<sequence length="563" mass="61662">MSFTSDAIRFIDALTLRNWLNDGDEIALLDVREPGRFGEGHPFFAIPLPYSRLELGAPHLLPRKSVRIALVDDGAHGTEDADDGFGHASIARRAATRLRELGYGDIAILDGGVEAWREAGYTLFRGVNVPSKTFGELVEHAYGTPRISPAQLQRWRIERGGCPLALIDGRTRDEHRKMAIPGSVCVPNGELAAWIDAFAGAPDTTLVIHCAGRTRSIIGAQTLINLGIRREVFALENGTQGWALAGFALEHGSTRSYADVLSPGPGGLERKDARSRAQALAERFGVRTLDEAAVLEWRDDPRRTTYLLDIRTPEEFARDGLPTATHAPGGQLIQASDQTVAVRRARLLLIDYDGIRAPVVAHWLVQLGFETALVDAATATRWHSLNHAPTSPAISPFPAPLVSNAVVLDLRPSVAHQEGRPAGSHWTIRPRVFETLRQAHADRETPVVLFADRASRDAALLVAGDLRDAGFENVTSAFDGLDAWERAGLPVERFAIVLPREARIDYLFFVHDRHDGNLDAARAYLEWETGLIAQCEPDELSVFRIGHAAVRNDQPEAEARAGK</sequence>
<dbReference type="PANTHER" id="PTHR43855:SF1">
    <property type="entry name" value="THIOSULFATE SULFURTRANSFERASE"/>
    <property type="match status" value="1"/>
</dbReference>
<dbReference type="InterPro" id="IPR051126">
    <property type="entry name" value="Thiosulfate_sulfurtransferase"/>
</dbReference>
<dbReference type="InterPro" id="IPR001763">
    <property type="entry name" value="Rhodanese-like_dom"/>
</dbReference>
<dbReference type="PROSITE" id="PS50206">
    <property type="entry name" value="RHODANESE_3"/>
    <property type="match status" value="4"/>
</dbReference>
<dbReference type="Pfam" id="PF00581">
    <property type="entry name" value="Rhodanese"/>
    <property type="match status" value="2"/>
</dbReference>
<dbReference type="Gene3D" id="3.40.250.10">
    <property type="entry name" value="Rhodanese-like domain"/>
    <property type="match status" value="4"/>
</dbReference>
<reference evidence="3 4" key="1">
    <citation type="journal article" date="2024" name="Chem. Sci.">
        <title>Discovery of megapolipeptins by genome mining of a Burkholderiales bacteria collection.</title>
        <authorList>
            <person name="Paulo B.S."/>
            <person name="Recchia M.J.J."/>
            <person name="Lee S."/>
            <person name="Fergusson C.H."/>
            <person name="Romanowski S.B."/>
            <person name="Hernandez A."/>
            <person name="Krull N."/>
            <person name="Liu D.Y."/>
            <person name="Cavanagh H."/>
            <person name="Bos A."/>
            <person name="Gray C.A."/>
            <person name="Murphy B.T."/>
            <person name="Linington R.G."/>
            <person name="Eustaquio A.S."/>
        </authorList>
    </citation>
    <scope>NUCLEOTIDE SEQUENCE [LARGE SCALE GENOMIC DNA]</scope>
    <source>
        <strain evidence="3 4">RL17-374-BIF-D</strain>
    </source>
</reference>
<feature type="domain" description="Rhodanese" evidence="2">
    <location>
        <begin position="401"/>
        <end position="493"/>
    </location>
</feature>
<organism evidence="3 4">
    <name type="scientific">Caballeronia jiangsuensis</name>
    <dbReference type="NCBI Taxonomy" id="1458357"/>
    <lineage>
        <taxon>Bacteria</taxon>
        <taxon>Pseudomonadati</taxon>
        <taxon>Pseudomonadota</taxon>
        <taxon>Betaproteobacteria</taxon>
        <taxon>Burkholderiales</taxon>
        <taxon>Burkholderiaceae</taxon>
        <taxon>Caballeronia</taxon>
    </lineage>
</organism>
<dbReference type="EMBL" id="JAQQDB010000023">
    <property type="protein sequence ID" value="MFM0520382.1"/>
    <property type="molecule type" value="Genomic_DNA"/>
</dbReference>
<dbReference type="InterPro" id="IPR036873">
    <property type="entry name" value="Rhodanese-like_dom_sf"/>
</dbReference>
<dbReference type="RefSeq" id="WP_250487860.1">
    <property type="nucleotide sequence ID" value="NZ_JAQQDB010000023.1"/>
</dbReference>
<dbReference type="SUPFAM" id="SSF52821">
    <property type="entry name" value="Rhodanese/Cell cycle control phosphatase"/>
    <property type="match status" value="4"/>
</dbReference>
<accession>A0ABW9CQU7</accession>
<protein>
    <submittedName>
        <fullName evidence="3">Rhodanese-like domain-containing protein</fullName>
    </submittedName>
</protein>
<evidence type="ECO:0000313" key="3">
    <source>
        <dbReference type="EMBL" id="MFM0520382.1"/>
    </source>
</evidence>
<feature type="domain" description="Rhodanese" evidence="2">
    <location>
        <begin position="301"/>
        <end position="391"/>
    </location>
</feature>
<dbReference type="PANTHER" id="PTHR43855">
    <property type="entry name" value="THIOSULFATE SULFURTRANSFERASE"/>
    <property type="match status" value="1"/>
</dbReference>
<dbReference type="Proteomes" id="UP001629462">
    <property type="component" value="Unassembled WGS sequence"/>
</dbReference>
<dbReference type="SMART" id="SM00450">
    <property type="entry name" value="RHOD"/>
    <property type="match status" value="4"/>
</dbReference>
<keyword evidence="4" id="KW-1185">Reference proteome</keyword>
<comment type="caution">
    <text evidence="3">The sequence shown here is derived from an EMBL/GenBank/DDBJ whole genome shotgun (WGS) entry which is preliminary data.</text>
</comment>
<feature type="domain" description="Rhodanese" evidence="2">
    <location>
        <begin position="22"/>
        <end position="125"/>
    </location>
</feature>
<evidence type="ECO:0000259" key="2">
    <source>
        <dbReference type="PROSITE" id="PS50206"/>
    </source>
</evidence>
<name>A0ABW9CQU7_9BURK</name>
<evidence type="ECO:0000256" key="1">
    <source>
        <dbReference type="ARBA" id="ARBA00022737"/>
    </source>
</evidence>
<proteinExistence type="predicted"/>
<keyword evidence="1" id="KW-0677">Repeat</keyword>